<dbReference type="PANTHER" id="PTHR10903">
    <property type="entry name" value="GTPASE, IMAP FAMILY MEMBER-RELATED"/>
    <property type="match status" value="1"/>
</dbReference>
<name>A0AAW0FNT5_9APHY</name>
<dbReference type="Gene3D" id="3.40.50.300">
    <property type="entry name" value="P-loop containing nucleotide triphosphate hydrolases"/>
    <property type="match status" value="1"/>
</dbReference>
<protein>
    <recommendedName>
        <fullName evidence="2">G domain-containing protein</fullName>
    </recommendedName>
</protein>
<accession>A0AAW0FNT5</accession>
<feature type="coiled-coil region" evidence="1">
    <location>
        <begin position="259"/>
        <end position="405"/>
    </location>
</feature>
<keyword evidence="4" id="KW-1185">Reference proteome</keyword>
<evidence type="ECO:0000313" key="3">
    <source>
        <dbReference type="EMBL" id="KAK7682496.1"/>
    </source>
</evidence>
<dbReference type="Pfam" id="PF01926">
    <property type="entry name" value="MMR_HSR1"/>
    <property type="match status" value="1"/>
</dbReference>
<evidence type="ECO:0000259" key="2">
    <source>
        <dbReference type="Pfam" id="PF01926"/>
    </source>
</evidence>
<dbReference type="EMBL" id="JASBNA010000035">
    <property type="protein sequence ID" value="KAK7682496.1"/>
    <property type="molecule type" value="Genomic_DNA"/>
</dbReference>
<dbReference type="Proteomes" id="UP001385951">
    <property type="component" value="Unassembled WGS sequence"/>
</dbReference>
<dbReference type="PANTHER" id="PTHR10903:SF184">
    <property type="entry name" value="GTP-BINDING PROTEIN A"/>
    <property type="match status" value="1"/>
</dbReference>
<evidence type="ECO:0000313" key="4">
    <source>
        <dbReference type="Proteomes" id="UP001385951"/>
    </source>
</evidence>
<gene>
    <name evidence="3" type="ORF">QCA50_014296</name>
</gene>
<dbReference type="AlphaFoldDB" id="A0AAW0FNT5"/>
<dbReference type="InterPro" id="IPR045058">
    <property type="entry name" value="GIMA/IAN/Toc"/>
</dbReference>
<sequence length="450" mass="52015">MSKPLPIPPDGQNRVFSYNRHSSSRAPSTMAPESSRGSHGITIALMGATGTGKSTFANVASGYSDMPVASNLKSCTTKVEHTKPFYVDGVPVTLIDTPGFDDSVMADSDILKSIASYLAASFEKGFKLSGIIYLHRISDYKMGGISRRNFSMFRKLCGDQNLKNVLIVTNMWSEVSPAVGEARELELMTDDLLFKPAYDKGARFERHNNTVECAHSIIRRIIKNHPETLRIQQELVEEKKDIVDVEAFAVLDKDMEKIRTKHKEELQALQYQLDLALRNKDTETQDELRAVRTEMIDRLAAMNKKHEALSKEYREEKRRADAKIQELVVLLNDERQRATEAQRRFEELDADRRKENQQMLHTLRLMQDRMEQQAVQARMEREHQLELERRELMRLREENERMRYSRYPLSGGERWLYEVPGNDSDDTIAENLKSTTKRKKKGFMKKLFRY</sequence>
<dbReference type="InterPro" id="IPR006073">
    <property type="entry name" value="GTP-bd"/>
</dbReference>
<evidence type="ECO:0000256" key="1">
    <source>
        <dbReference type="SAM" id="Coils"/>
    </source>
</evidence>
<reference evidence="3 4" key="1">
    <citation type="submission" date="2022-09" db="EMBL/GenBank/DDBJ databases">
        <authorList>
            <person name="Palmer J.M."/>
        </authorList>
    </citation>
    <scope>NUCLEOTIDE SEQUENCE [LARGE SCALE GENOMIC DNA]</scope>
    <source>
        <strain evidence="3 4">DSM 7382</strain>
    </source>
</reference>
<organism evidence="3 4">
    <name type="scientific">Cerrena zonata</name>
    <dbReference type="NCBI Taxonomy" id="2478898"/>
    <lineage>
        <taxon>Eukaryota</taxon>
        <taxon>Fungi</taxon>
        <taxon>Dikarya</taxon>
        <taxon>Basidiomycota</taxon>
        <taxon>Agaricomycotina</taxon>
        <taxon>Agaricomycetes</taxon>
        <taxon>Polyporales</taxon>
        <taxon>Cerrenaceae</taxon>
        <taxon>Cerrena</taxon>
    </lineage>
</organism>
<feature type="domain" description="G" evidence="2">
    <location>
        <begin position="42"/>
        <end position="110"/>
    </location>
</feature>
<keyword evidence="1" id="KW-0175">Coiled coil</keyword>
<proteinExistence type="predicted"/>
<dbReference type="InterPro" id="IPR027417">
    <property type="entry name" value="P-loop_NTPase"/>
</dbReference>
<comment type="caution">
    <text evidence="3">The sequence shown here is derived from an EMBL/GenBank/DDBJ whole genome shotgun (WGS) entry which is preliminary data.</text>
</comment>
<dbReference type="GO" id="GO:0005525">
    <property type="term" value="F:GTP binding"/>
    <property type="evidence" value="ECO:0007669"/>
    <property type="project" value="InterPro"/>
</dbReference>
<dbReference type="SUPFAM" id="SSF52540">
    <property type="entry name" value="P-loop containing nucleoside triphosphate hydrolases"/>
    <property type="match status" value="1"/>
</dbReference>